<evidence type="ECO:0000256" key="2">
    <source>
        <dbReference type="SAM" id="Phobius"/>
    </source>
</evidence>
<evidence type="ECO:0000256" key="1">
    <source>
        <dbReference type="SAM" id="MobiDB-lite"/>
    </source>
</evidence>
<evidence type="ECO:0000313" key="3">
    <source>
        <dbReference type="EnsemblMetazoa" id="GAUT015128-PA"/>
    </source>
</evidence>
<name>A0A1A9UTW6_GLOAU</name>
<sequence>MQNYLHSATVTTTLTMLVFIYSMTLLFATVAAVPVSVMVENSELSSNAQQLQDHQVHNKDNYNDKNEVVYSKGYTGYYNAHIQAAGARKRFIACPGREEPGDGSQPGRLLMKLPPN</sequence>
<keyword evidence="2" id="KW-0472">Membrane</keyword>
<keyword evidence="2" id="KW-0812">Transmembrane</keyword>
<dbReference type="EnsemblMetazoa" id="GAUT015128-RA">
    <property type="protein sequence ID" value="GAUT015128-PA"/>
    <property type="gene ID" value="GAUT015128"/>
</dbReference>
<protein>
    <submittedName>
        <fullName evidence="3">Uncharacterized protein</fullName>
    </submittedName>
</protein>
<organism evidence="3 4">
    <name type="scientific">Glossina austeni</name>
    <name type="common">Savannah tsetse fly</name>
    <dbReference type="NCBI Taxonomy" id="7395"/>
    <lineage>
        <taxon>Eukaryota</taxon>
        <taxon>Metazoa</taxon>
        <taxon>Ecdysozoa</taxon>
        <taxon>Arthropoda</taxon>
        <taxon>Hexapoda</taxon>
        <taxon>Insecta</taxon>
        <taxon>Pterygota</taxon>
        <taxon>Neoptera</taxon>
        <taxon>Endopterygota</taxon>
        <taxon>Diptera</taxon>
        <taxon>Brachycera</taxon>
        <taxon>Muscomorpha</taxon>
        <taxon>Hippoboscoidea</taxon>
        <taxon>Glossinidae</taxon>
        <taxon>Glossina</taxon>
    </lineage>
</organism>
<keyword evidence="4" id="KW-1185">Reference proteome</keyword>
<feature type="region of interest" description="Disordered" evidence="1">
    <location>
        <begin position="95"/>
        <end position="116"/>
    </location>
</feature>
<evidence type="ECO:0000313" key="4">
    <source>
        <dbReference type="Proteomes" id="UP000078200"/>
    </source>
</evidence>
<accession>A0A1A9UTW6</accession>
<dbReference type="AlphaFoldDB" id="A0A1A9UTW6"/>
<dbReference type="Proteomes" id="UP000078200">
    <property type="component" value="Unassembled WGS sequence"/>
</dbReference>
<dbReference type="VEuPathDB" id="VectorBase:GAUT015128"/>
<feature type="transmembrane region" description="Helical" evidence="2">
    <location>
        <begin position="20"/>
        <end position="39"/>
    </location>
</feature>
<reference evidence="3" key="1">
    <citation type="submission" date="2020-05" db="UniProtKB">
        <authorList>
            <consortium name="EnsemblMetazoa"/>
        </authorList>
    </citation>
    <scope>IDENTIFICATION</scope>
    <source>
        <strain evidence="3">TTRI</strain>
    </source>
</reference>
<proteinExistence type="predicted"/>
<keyword evidence="2" id="KW-1133">Transmembrane helix</keyword>